<dbReference type="EC" id="2.3.1.255" evidence="4"/>
<proteinExistence type="predicted"/>
<dbReference type="PANTHER" id="PTHR43877">
    <property type="entry name" value="AMINOALKYLPHOSPHONATE N-ACETYLTRANSFERASE-RELATED-RELATED"/>
    <property type="match status" value="1"/>
</dbReference>
<dbReference type="InterPro" id="IPR050832">
    <property type="entry name" value="Bact_Acetyltransf"/>
</dbReference>
<dbReference type="NCBIfam" id="TIGR01575">
    <property type="entry name" value="rimI"/>
    <property type="match status" value="1"/>
</dbReference>
<dbReference type="AlphaFoldDB" id="A0A2H5XFT3"/>
<evidence type="ECO:0000256" key="1">
    <source>
        <dbReference type="ARBA" id="ARBA00022679"/>
    </source>
</evidence>
<dbReference type="Proteomes" id="UP000236173">
    <property type="component" value="Unassembled WGS sequence"/>
</dbReference>
<dbReference type="PROSITE" id="PS51186">
    <property type="entry name" value="GNAT"/>
    <property type="match status" value="1"/>
</dbReference>
<name>A0A2H5XFT3_9BACT</name>
<dbReference type="Gene3D" id="3.40.630.30">
    <property type="match status" value="1"/>
</dbReference>
<sequence>MFQKLLGLLGLAKEERKGASWREPQGELRIRPMTFDDLDAVAQIERMCFGWGAWSKGAFASELKRGQDSCFMVATVGDVVVGFAGWRRELNEAHVANIAVHPQMQGRKIGELLLRAILEEAVRRGINISLLEVRKSNTVAQNLYRKYGYEVIGVRRGYYQFPLEDGLVMKLTDIRSALQRVPPPKASVAKP</sequence>
<keyword evidence="1 4" id="KW-0808">Transferase</keyword>
<dbReference type="InterPro" id="IPR006464">
    <property type="entry name" value="AcTrfase_RimI/Ard1"/>
</dbReference>
<accession>A0A2H5XFT3</accession>
<gene>
    <name evidence="4" type="primary">rimI</name>
    <name evidence="4" type="ORF">HRbin17_02587</name>
</gene>
<reference evidence="5" key="1">
    <citation type="submission" date="2017-09" db="EMBL/GenBank/DDBJ databases">
        <title>Metaegenomics of thermophilic ammonia-oxidizing enrichment culture.</title>
        <authorList>
            <person name="Kato S."/>
            <person name="Suzuki K."/>
        </authorList>
    </citation>
    <scope>NUCLEOTIDE SEQUENCE [LARGE SCALE GENOMIC DNA]</scope>
</reference>
<dbReference type="SUPFAM" id="SSF55729">
    <property type="entry name" value="Acyl-CoA N-acyltransferases (Nat)"/>
    <property type="match status" value="1"/>
</dbReference>
<dbReference type="CDD" id="cd04301">
    <property type="entry name" value="NAT_SF"/>
    <property type="match status" value="1"/>
</dbReference>
<evidence type="ECO:0000256" key="2">
    <source>
        <dbReference type="ARBA" id="ARBA00023315"/>
    </source>
</evidence>
<comment type="caution">
    <text evidence="4">The sequence shown here is derived from an EMBL/GenBank/DDBJ whole genome shotgun (WGS) entry which is preliminary data.</text>
</comment>
<dbReference type="EMBL" id="BEHT01000049">
    <property type="protein sequence ID" value="GBD00053.1"/>
    <property type="molecule type" value="Genomic_DNA"/>
</dbReference>
<organism evidence="4 5">
    <name type="scientific">Candidatus Fervidibacter japonicus</name>
    <dbReference type="NCBI Taxonomy" id="2035412"/>
    <lineage>
        <taxon>Bacteria</taxon>
        <taxon>Candidatus Fervidibacterota</taxon>
        <taxon>Candidatus Fervidibacter</taxon>
    </lineage>
</organism>
<dbReference type="InterPro" id="IPR016181">
    <property type="entry name" value="Acyl_CoA_acyltransferase"/>
</dbReference>
<dbReference type="Pfam" id="PF00583">
    <property type="entry name" value="Acetyltransf_1"/>
    <property type="match status" value="1"/>
</dbReference>
<feature type="domain" description="N-acetyltransferase" evidence="3">
    <location>
        <begin position="28"/>
        <end position="174"/>
    </location>
</feature>
<evidence type="ECO:0000313" key="4">
    <source>
        <dbReference type="EMBL" id="GBD00053.1"/>
    </source>
</evidence>
<dbReference type="GO" id="GO:0004596">
    <property type="term" value="F:protein-N-terminal amino-acid acetyltransferase activity"/>
    <property type="evidence" value="ECO:0007669"/>
    <property type="project" value="UniProtKB-EC"/>
</dbReference>
<protein>
    <submittedName>
        <fullName evidence="4">N-alpha-acetyltransferase RimI</fullName>
        <ecNumber evidence="4">2.3.1.255</ecNumber>
    </submittedName>
</protein>
<evidence type="ECO:0000313" key="5">
    <source>
        <dbReference type="Proteomes" id="UP000236173"/>
    </source>
</evidence>
<keyword evidence="2 4" id="KW-0012">Acyltransferase</keyword>
<evidence type="ECO:0000259" key="3">
    <source>
        <dbReference type="PROSITE" id="PS51186"/>
    </source>
</evidence>
<dbReference type="InterPro" id="IPR000182">
    <property type="entry name" value="GNAT_dom"/>
</dbReference>